<feature type="transmembrane region" description="Helical" evidence="1">
    <location>
        <begin position="89"/>
        <end position="109"/>
    </location>
</feature>
<accession>A0A4U5WBC9</accession>
<keyword evidence="1" id="KW-0812">Transmembrane</keyword>
<evidence type="ECO:0000313" key="2">
    <source>
        <dbReference type="EMBL" id="TKS99033.1"/>
    </source>
</evidence>
<dbReference type="AlphaFoldDB" id="A0A4U5WBC9"/>
<dbReference type="InterPro" id="IPR005325">
    <property type="entry name" value="DUF308_memb"/>
</dbReference>
<feature type="transmembrane region" description="Helical" evidence="1">
    <location>
        <begin position="32"/>
        <end position="53"/>
    </location>
</feature>
<dbReference type="Proteomes" id="UP000305929">
    <property type="component" value="Unassembled WGS sequence"/>
</dbReference>
<dbReference type="PANTHER" id="PTHR34989:SF1">
    <property type="entry name" value="PROTEIN HDED"/>
    <property type="match status" value="1"/>
</dbReference>
<reference evidence="2 3" key="1">
    <citation type="submission" date="2019-04" db="EMBL/GenBank/DDBJ databases">
        <title>Streptomyces lasaliensis sp. nov., an Actinomycete isolated from soil which produces the polyether antibiotic lasalocid.</title>
        <authorList>
            <person name="Erwin G."/>
            <person name="Haber C."/>
        </authorList>
    </citation>
    <scope>NUCLEOTIDE SEQUENCE [LARGE SCALE GENOMIC DNA]</scope>
    <source>
        <strain evidence="2 3">X-537</strain>
    </source>
</reference>
<feature type="transmembrane region" description="Helical" evidence="1">
    <location>
        <begin position="145"/>
        <end position="168"/>
    </location>
</feature>
<dbReference type="EMBL" id="SZNQ01000001">
    <property type="protein sequence ID" value="TKS99033.1"/>
    <property type="molecule type" value="Genomic_DNA"/>
</dbReference>
<dbReference type="OrthoDB" id="4338708at2"/>
<feature type="transmembrane region" description="Helical" evidence="1">
    <location>
        <begin position="65"/>
        <end position="83"/>
    </location>
</feature>
<dbReference type="InterPro" id="IPR052712">
    <property type="entry name" value="Acid_resist_chaperone_HdeD"/>
</dbReference>
<dbReference type="RefSeq" id="WP_137304933.1">
    <property type="nucleotide sequence ID" value="NZ_SZNQ01000001.1"/>
</dbReference>
<dbReference type="Pfam" id="PF03729">
    <property type="entry name" value="DUF308"/>
    <property type="match status" value="2"/>
</dbReference>
<sequence length="189" mass="19705">MRRQLMWTLVVRSFAALMFGALALVWPEVTVLALALLFGAYALADGLALLTSALHRGGDVGHRTAHAAGGALGIVIGVITVAWPGITALALVSLIGAWAVGAGAAEIWAAARFRHELHHEWMLFAAGGASVVAGVLVWARPDAGALVIAQVVGVYAMIVGLLTLAAAWRLHGATAAAHRPRPTRHAWHT</sequence>
<keyword evidence="1" id="KW-0472">Membrane</keyword>
<evidence type="ECO:0000313" key="3">
    <source>
        <dbReference type="Proteomes" id="UP000305929"/>
    </source>
</evidence>
<comment type="caution">
    <text evidence="2">The sequence shown here is derived from an EMBL/GenBank/DDBJ whole genome shotgun (WGS) entry which is preliminary data.</text>
</comment>
<evidence type="ECO:0000256" key="1">
    <source>
        <dbReference type="SAM" id="Phobius"/>
    </source>
</evidence>
<keyword evidence="1" id="KW-1133">Transmembrane helix</keyword>
<organism evidence="2 3">
    <name type="scientific">Streptomyces lasalocidi</name>
    <name type="common">Streptomyces lasaliensis</name>
    <dbReference type="NCBI Taxonomy" id="324833"/>
    <lineage>
        <taxon>Bacteria</taxon>
        <taxon>Bacillati</taxon>
        <taxon>Actinomycetota</taxon>
        <taxon>Actinomycetes</taxon>
        <taxon>Kitasatosporales</taxon>
        <taxon>Streptomycetaceae</taxon>
        <taxon>Streptomyces</taxon>
    </lineage>
</organism>
<keyword evidence="3" id="KW-1185">Reference proteome</keyword>
<feature type="transmembrane region" description="Helical" evidence="1">
    <location>
        <begin position="121"/>
        <end position="139"/>
    </location>
</feature>
<dbReference type="PANTHER" id="PTHR34989">
    <property type="entry name" value="PROTEIN HDED"/>
    <property type="match status" value="1"/>
</dbReference>
<dbReference type="GO" id="GO:0005886">
    <property type="term" value="C:plasma membrane"/>
    <property type="evidence" value="ECO:0007669"/>
    <property type="project" value="TreeGrafter"/>
</dbReference>
<proteinExistence type="predicted"/>
<name>A0A4U5WBC9_STRLS</name>
<protein>
    <submittedName>
        <fullName evidence="2">HdeD family acid-resistance protein</fullName>
    </submittedName>
</protein>
<gene>
    <name evidence="2" type="ORF">E4U91_02105</name>
</gene>